<reference evidence="2" key="1">
    <citation type="journal article" date="2022" name="Mol. Ecol. Resour.">
        <title>The genomes of chicory, endive, great burdock and yacon provide insights into Asteraceae palaeo-polyploidization history and plant inulin production.</title>
        <authorList>
            <person name="Fan W."/>
            <person name="Wang S."/>
            <person name="Wang H."/>
            <person name="Wang A."/>
            <person name="Jiang F."/>
            <person name="Liu H."/>
            <person name="Zhao H."/>
            <person name="Xu D."/>
            <person name="Zhang Y."/>
        </authorList>
    </citation>
    <scope>NUCLEOTIDE SEQUENCE [LARGE SCALE GENOMIC DNA]</scope>
    <source>
        <strain evidence="2">cv. Niubang</strain>
    </source>
</reference>
<evidence type="ECO:0000313" key="2">
    <source>
        <dbReference type="Proteomes" id="UP001055879"/>
    </source>
</evidence>
<organism evidence="1 2">
    <name type="scientific">Arctium lappa</name>
    <name type="common">Greater burdock</name>
    <name type="synonym">Lappa major</name>
    <dbReference type="NCBI Taxonomy" id="4217"/>
    <lineage>
        <taxon>Eukaryota</taxon>
        <taxon>Viridiplantae</taxon>
        <taxon>Streptophyta</taxon>
        <taxon>Embryophyta</taxon>
        <taxon>Tracheophyta</taxon>
        <taxon>Spermatophyta</taxon>
        <taxon>Magnoliopsida</taxon>
        <taxon>eudicotyledons</taxon>
        <taxon>Gunneridae</taxon>
        <taxon>Pentapetalae</taxon>
        <taxon>asterids</taxon>
        <taxon>campanulids</taxon>
        <taxon>Asterales</taxon>
        <taxon>Asteraceae</taxon>
        <taxon>Carduoideae</taxon>
        <taxon>Cardueae</taxon>
        <taxon>Arctiinae</taxon>
        <taxon>Arctium</taxon>
    </lineage>
</organism>
<keyword evidence="2" id="KW-1185">Reference proteome</keyword>
<accession>A0ACB9BAJ9</accession>
<sequence>MMCGLIDLNTINDDTDAVTTSLVLDSPSSSDSYASVSVPPATDLSSSPVVCCLELWHACAGPLISLPKKGNAVVYFPQGHLEQQQQPLYDSPATAGFNIPPHVFCRVIDVKLHAEAGTDDVFVQVSLIPDIKLEKRFGEGGNETEVEEDENGGVHEKSSTPHMFCKTLTASDTSSHGGFSVPRRAAEDCFPPLDYKQQRPSQELVAKDLHGTEWKFRHIYRGQPRRHLLTTGWSGFVNKKKLVCGDAVLFLRGDDGILRLGIRRAAQMKTPAGFPATCGQQLNDFTAVVNSIYQRSVFNICYNPRGGLSEFIVSYHQFRKSLANKFSHGMRFNTRFETEDAAERRCTGIITGISDMDPVKWPGSKWRCLMVRWDGVEVTKQNRVSPWEIERCNSISGASSISSPISKRMRTGFPTIRPDFQVPKDGAEGASDFEKSLRFRKVLQGQEIFGYNNDSYHHRPSIIIGPCWESKNSMMSPLSNNLRNLIGIDYDETFRFNQVLQGQEILPEPQYPRVYSNSMHLSPFIQPSSVLPFDNAIRRAPYVHPECFTNNLETPNFGRVYSRLSSDPLKEPISTCKSSCRLFGFSLTESTSQRTSVYAKSASIHPNKQEEMRLKRPIVDGKVVSIYPCNALV</sequence>
<comment type="caution">
    <text evidence="1">The sequence shown here is derived from an EMBL/GenBank/DDBJ whole genome shotgun (WGS) entry which is preliminary data.</text>
</comment>
<dbReference type="Proteomes" id="UP001055879">
    <property type="component" value="Linkage Group LG06"/>
</dbReference>
<proteinExistence type="predicted"/>
<reference evidence="1 2" key="2">
    <citation type="journal article" date="2022" name="Mol. Ecol. Resour.">
        <title>The genomes of chicory, endive, great burdock and yacon provide insights into Asteraceae paleo-polyploidization history and plant inulin production.</title>
        <authorList>
            <person name="Fan W."/>
            <person name="Wang S."/>
            <person name="Wang H."/>
            <person name="Wang A."/>
            <person name="Jiang F."/>
            <person name="Liu H."/>
            <person name="Zhao H."/>
            <person name="Xu D."/>
            <person name="Zhang Y."/>
        </authorList>
    </citation>
    <scope>NUCLEOTIDE SEQUENCE [LARGE SCALE GENOMIC DNA]</scope>
    <source>
        <strain evidence="2">cv. Niubang</strain>
    </source>
</reference>
<dbReference type="EMBL" id="CM042052">
    <property type="protein sequence ID" value="KAI3718980.1"/>
    <property type="molecule type" value="Genomic_DNA"/>
</dbReference>
<name>A0ACB9BAJ9_ARCLA</name>
<gene>
    <name evidence="1" type="ORF">L6452_19866</name>
</gene>
<evidence type="ECO:0000313" key="1">
    <source>
        <dbReference type="EMBL" id="KAI3718980.1"/>
    </source>
</evidence>
<protein>
    <submittedName>
        <fullName evidence="1">Uncharacterized protein</fullName>
    </submittedName>
</protein>